<reference evidence="1" key="2">
    <citation type="journal article" date="2015" name="Fish Shellfish Immunol.">
        <title>Early steps in the European eel (Anguilla anguilla)-Vibrio vulnificus interaction in the gills: Role of the RtxA13 toxin.</title>
        <authorList>
            <person name="Callol A."/>
            <person name="Pajuelo D."/>
            <person name="Ebbesson L."/>
            <person name="Teles M."/>
            <person name="MacKenzie S."/>
            <person name="Amaro C."/>
        </authorList>
    </citation>
    <scope>NUCLEOTIDE SEQUENCE</scope>
</reference>
<accession>A0A0E9PL94</accession>
<dbReference type="EMBL" id="GBXM01103181">
    <property type="protein sequence ID" value="JAH05396.1"/>
    <property type="molecule type" value="Transcribed_RNA"/>
</dbReference>
<name>A0A0E9PL94_ANGAN</name>
<proteinExistence type="predicted"/>
<protein>
    <submittedName>
        <fullName evidence="1">Uncharacterized protein</fullName>
    </submittedName>
</protein>
<dbReference type="EMBL" id="GBXM01094803">
    <property type="protein sequence ID" value="JAH13774.1"/>
    <property type="molecule type" value="Transcribed_RNA"/>
</dbReference>
<organism evidence="1">
    <name type="scientific">Anguilla anguilla</name>
    <name type="common">European freshwater eel</name>
    <name type="synonym">Muraena anguilla</name>
    <dbReference type="NCBI Taxonomy" id="7936"/>
    <lineage>
        <taxon>Eukaryota</taxon>
        <taxon>Metazoa</taxon>
        <taxon>Chordata</taxon>
        <taxon>Craniata</taxon>
        <taxon>Vertebrata</taxon>
        <taxon>Euteleostomi</taxon>
        <taxon>Actinopterygii</taxon>
        <taxon>Neopterygii</taxon>
        <taxon>Teleostei</taxon>
        <taxon>Anguilliformes</taxon>
        <taxon>Anguillidae</taxon>
        <taxon>Anguilla</taxon>
    </lineage>
</organism>
<reference evidence="1" key="1">
    <citation type="submission" date="2014-11" db="EMBL/GenBank/DDBJ databases">
        <authorList>
            <person name="Amaro Gonzalez C."/>
        </authorList>
    </citation>
    <scope>NUCLEOTIDE SEQUENCE</scope>
</reference>
<sequence length="17" mass="1629">MSNASPGGLISGFCNSS</sequence>
<evidence type="ECO:0000313" key="1">
    <source>
        <dbReference type="EMBL" id="JAH05396.1"/>
    </source>
</evidence>
<dbReference type="AlphaFoldDB" id="A0A0E9PL94"/>